<evidence type="ECO:0008006" key="3">
    <source>
        <dbReference type="Google" id="ProtNLM"/>
    </source>
</evidence>
<dbReference type="Proteomes" id="UP000285970">
    <property type="component" value="Unassembled WGS sequence"/>
</dbReference>
<proteinExistence type="predicted"/>
<organism evidence="1 2">
    <name type="scientific">Microbacterium enclense</name>
    <dbReference type="NCBI Taxonomy" id="993073"/>
    <lineage>
        <taxon>Bacteria</taxon>
        <taxon>Bacillati</taxon>
        <taxon>Actinomycetota</taxon>
        <taxon>Actinomycetes</taxon>
        <taxon>Micrococcales</taxon>
        <taxon>Microbacteriaceae</taxon>
        <taxon>Microbacterium</taxon>
    </lineage>
</organism>
<dbReference type="EMBL" id="RBZY01000020">
    <property type="protein sequence ID" value="RWR19725.1"/>
    <property type="molecule type" value="Genomic_DNA"/>
</dbReference>
<evidence type="ECO:0000313" key="1">
    <source>
        <dbReference type="EMBL" id="RWR19725.1"/>
    </source>
</evidence>
<dbReference type="AlphaFoldDB" id="A0A443JGT4"/>
<gene>
    <name evidence="1" type="ORF">D8Y23_07035</name>
</gene>
<evidence type="ECO:0000313" key="2">
    <source>
        <dbReference type="Proteomes" id="UP000285970"/>
    </source>
</evidence>
<reference evidence="1 2" key="1">
    <citation type="journal article" date="2018" name="Front. Microbiol.">
        <title>Novel Insights Into Bacterial Dimethylsulfoniopropionate Catabolism in the East China Sea.</title>
        <authorList>
            <person name="Liu J."/>
            <person name="Liu J."/>
            <person name="Zhang S.H."/>
            <person name="Liang J."/>
            <person name="Lin H."/>
            <person name="Song D."/>
            <person name="Yang G.P."/>
            <person name="Todd J.D."/>
            <person name="Zhang X.H."/>
        </authorList>
    </citation>
    <scope>NUCLEOTIDE SEQUENCE [LARGE SCALE GENOMIC DNA]</scope>
    <source>
        <strain evidence="1 2">ZYFD042</strain>
    </source>
</reference>
<comment type="caution">
    <text evidence="1">The sequence shown here is derived from an EMBL/GenBank/DDBJ whole genome shotgun (WGS) entry which is preliminary data.</text>
</comment>
<dbReference type="RefSeq" id="WP_128217450.1">
    <property type="nucleotide sequence ID" value="NZ_RBZY01000020.1"/>
</dbReference>
<dbReference type="OrthoDB" id="5105307at2"/>
<name>A0A443JGT4_9MICO</name>
<protein>
    <recommendedName>
        <fullName evidence="3">Alpha/beta hydrolase</fullName>
    </recommendedName>
</protein>
<accession>A0A443JGT4</accession>
<sequence>MSAALHVPDPPATPESLREVGRALRQHADRFELLLHDALSGWNLMPDAYRAPEADALHDSLARTRPAGREIAGGLEATCRALERYADDLDDLARSRAALLDAQASGAPAPVWENGRGDVLNDHARREWERAFGRDAAALALSYDEATDRCARALRTLPDVPWATLAAWTGPGMMEAPAGPTVVAGLAILDRLAAAPEAARLLSRHPEWSVVLGRMAPAEIARWWAGLDAKVAGALVAAVPALIGNLDGVPIAERVAANRRRASEYLRELRARRQGLEALRIPRSRANALEVLDRRAERVRCDREIAYFENVANGTTQVYAWDPSRGSLIEMAGDPSSATAALFVVPGTNTDVGAFMSEKPVTNFAQWQVRSSGGSVVAFTVMTGPMPQLDDLVTAGPEWNRFAEQRGGEYARFLRGVDAVRPDLWTMSYEHSYGGGVGSEAEKHGGTVDARFLAASVGAIGPYEPHAGTTYFATQAVDDINRYYAGIGLGPLGFTVAPESIPGVHIVDSGLPGPDMALLGQYAYTQNPGALVGVVRDSVAHHTALMSDDESVNGKVLNQVAQTLRLRGAEE</sequence>